<dbReference type="Proteomes" id="UP000183257">
    <property type="component" value="Unassembled WGS sequence"/>
</dbReference>
<accession>A0A1K1QQA8</accession>
<keyword evidence="1 3" id="KW-0808">Transferase</keyword>
<dbReference type="RefSeq" id="WP_072304492.1">
    <property type="nucleotide sequence ID" value="NZ_FPIY01000004.1"/>
</dbReference>
<dbReference type="SUPFAM" id="SSF56214">
    <property type="entry name" value="4'-phosphopantetheinyl transferase"/>
    <property type="match status" value="2"/>
</dbReference>
<evidence type="ECO:0000313" key="3">
    <source>
        <dbReference type="EMBL" id="SFW61865.1"/>
    </source>
</evidence>
<name>A0A1K1QQA8_9FLAO</name>
<feature type="domain" description="4'-phosphopantetheinyl transferase" evidence="2">
    <location>
        <begin position="105"/>
        <end position="194"/>
    </location>
</feature>
<sequence length="213" mass="24422">MPLYKTITVNSATTLYIWKIEESEANLAASIELTDHCQNRFNGMKSEMHRKGFLSIRHLLKEAGYTDFDLKYDELGKPHLKDGNFISITHSHQFTGIIVSKTDEVGIDIEMQRDKILKIAHKFTPIEEYKTIANVSALMQKLTIVWGAKESLYKIYAQKGLSFLHHINVKDFTFAEEQTTAEILYQGHSSLYSVQFIEFEGFTCVYAIKKASL</sequence>
<organism evidence="3 4">
    <name type="scientific">Cellulophaga fucicola</name>
    <dbReference type="NCBI Taxonomy" id="76595"/>
    <lineage>
        <taxon>Bacteria</taxon>
        <taxon>Pseudomonadati</taxon>
        <taxon>Bacteroidota</taxon>
        <taxon>Flavobacteriia</taxon>
        <taxon>Flavobacteriales</taxon>
        <taxon>Flavobacteriaceae</taxon>
        <taxon>Cellulophaga</taxon>
    </lineage>
</organism>
<evidence type="ECO:0000256" key="1">
    <source>
        <dbReference type="ARBA" id="ARBA00022679"/>
    </source>
</evidence>
<protein>
    <submittedName>
        <fullName evidence="3">4'-phosphopantetheinyl transferase superfamily protein</fullName>
    </submittedName>
</protein>
<dbReference type="GO" id="GO:0008897">
    <property type="term" value="F:holo-[acyl-carrier-protein] synthase activity"/>
    <property type="evidence" value="ECO:0007669"/>
    <property type="project" value="InterPro"/>
</dbReference>
<dbReference type="Pfam" id="PF01648">
    <property type="entry name" value="ACPS"/>
    <property type="match status" value="1"/>
</dbReference>
<dbReference type="OrthoDB" id="1190494at2"/>
<evidence type="ECO:0000313" key="4">
    <source>
        <dbReference type="Proteomes" id="UP000183257"/>
    </source>
</evidence>
<dbReference type="InterPro" id="IPR037143">
    <property type="entry name" value="4-PPantetheinyl_Trfase_dom_sf"/>
</dbReference>
<dbReference type="GO" id="GO:0000287">
    <property type="term" value="F:magnesium ion binding"/>
    <property type="evidence" value="ECO:0007669"/>
    <property type="project" value="InterPro"/>
</dbReference>
<evidence type="ECO:0000259" key="2">
    <source>
        <dbReference type="Pfam" id="PF01648"/>
    </source>
</evidence>
<keyword evidence="4" id="KW-1185">Reference proteome</keyword>
<dbReference type="Gene3D" id="3.90.470.20">
    <property type="entry name" value="4'-phosphopantetheinyl transferase domain"/>
    <property type="match status" value="2"/>
</dbReference>
<dbReference type="STRING" id="76595.SAMN05660313_02871"/>
<reference evidence="4" key="1">
    <citation type="submission" date="2016-11" db="EMBL/GenBank/DDBJ databases">
        <authorList>
            <person name="Varghese N."/>
            <person name="Submissions S."/>
        </authorList>
    </citation>
    <scope>NUCLEOTIDE SEQUENCE [LARGE SCALE GENOMIC DNA]</scope>
    <source>
        <strain evidence="4">DSM 24786</strain>
    </source>
</reference>
<gene>
    <name evidence="3" type="ORF">SAMN05660313_02871</name>
</gene>
<proteinExistence type="predicted"/>
<dbReference type="EMBL" id="FPIY01000004">
    <property type="protein sequence ID" value="SFW61865.1"/>
    <property type="molecule type" value="Genomic_DNA"/>
</dbReference>
<dbReference type="InterPro" id="IPR008278">
    <property type="entry name" value="4-PPantetheinyl_Trfase_dom"/>
</dbReference>
<dbReference type="AlphaFoldDB" id="A0A1K1QQA8"/>